<keyword evidence="7" id="KW-1185">Reference proteome</keyword>
<dbReference type="GO" id="GO:0005634">
    <property type="term" value="C:nucleus"/>
    <property type="evidence" value="ECO:0007669"/>
    <property type="project" value="UniProtKB-SubCell"/>
</dbReference>
<dbReference type="GO" id="GO:0003677">
    <property type="term" value="F:DNA binding"/>
    <property type="evidence" value="ECO:0007669"/>
    <property type="project" value="InterPro"/>
</dbReference>
<protein>
    <recommendedName>
        <fullName evidence="5">Xylanolytic transcriptional activator regulatory domain-containing protein</fullName>
    </recommendedName>
</protein>
<sequence length="537" mass="60740">MSSTVFPKQPRARAYPIHVKVKVKVTSTTLLLHRSEFSYTTTGTISSPLTKGIPRIPDDISVILLDIYRIRVDSVYKILHVPSTIAQIRLLHDSTGSTSNSSSSLQALEFAIYYMSLCTITDVESQERLKFSNRKDLLHQCRTSTEYFLQKANLLRDPSMKSLQAFVIYILAIQTNVSRAASWSLVSLAIRLGKALHLDRDQNPPPPLPGTTARVYLPFEIQERRRLWFSIGIIDTQTALDRGSLPLFSSSDVQTPPLYIDDAEMTYLSETTPQGQGIRRRNPGEFTEMSFSSLTHEAMLCHLKLCEIPNWIGSEPNRQGWDEKLRIVKAFETSMASKFCRVRENAARTEASPLEKLAETAAHDISCSMYLLLWRPPYYCHLPRNKHNGTSTTRTTTTITGSGGDSMIPPWHKDLCTDTDFDVLTSATEVMGGHLQTKSVEFSPWAWKVWDKWYALAVVLAELCAAPFGPKSDWAFEVAERYFDRHSHLVDDPDSSRSWRPGEVTEKQSRSRPQLEFELELEYTTTTTFQVGVAAKG</sequence>
<dbReference type="GO" id="GO:0006351">
    <property type="term" value="P:DNA-templated transcription"/>
    <property type="evidence" value="ECO:0007669"/>
    <property type="project" value="InterPro"/>
</dbReference>
<dbReference type="Proteomes" id="UP000053342">
    <property type="component" value="Unassembled WGS sequence"/>
</dbReference>
<keyword evidence="3" id="KW-0539">Nucleus</keyword>
<dbReference type="GeneID" id="27361077"/>
<evidence type="ECO:0000256" key="2">
    <source>
        <dbReference type="ARBA" id="ARBA00022723"/>
    </source>
</evidence>
<feature type="compositionally biased region" description="Basic and acidic residues" evidence="4">
    <location>
        <begin position="503"/>
        <end position="513"/>
    </location>
</feature>
<dbReference type="InterPro" id="IPR050613">
    <property type="entry name" value="Sec_Metabolite_Reg"/>
</dbReference>
<dbReference type="PANTHER" id="PTHR31001:SF50">
    <property type="entry name" value="ZN(II)2CYS6 TRANSCRIPTION FACTOR (EUROFUNG)"/>
    <property type="match status" value="1"/>
</dbReference>
<dbReference type="EMBL" id="KN847340">
    <property type="protein sequence ID" value="KIW39209.1"/>
    <property type="molecule type" value="Genomic_DNA"/>
</dbReference>
<dbReference type="Pfam" id="PF04082">
    <property type="entry name" value="Fungal_trans"/>
    <property type="match status" value="1"/>
</dbReference>
<reference evidence="6 7" key="1">
    <citation type="submission" date="2015-01" db="EMBL/GenBank/DDBJ databases">
        <title>The Genome Sequence of Exophiala oligosperma CBS72588.</title>
        <authorList>
            <consortium name="The Broad Institute Genomics Platform"/>
            <person name="Cuomo C."/>
            <person name="de Hoog S."/>
            <person name="Gorbushina A."/>
            <person name="Stielow B."/>
            <person name="Teixiera M."/>
            <person name="Abouelleil A."/>
            <person name="Chapman S.B."/>
            <person name="Priest M."/>
            <person name="Young S.K."/>
            <person name="Wortman J."/>
            <person name="Nusbaum C."/>
            <person name="Birren B."/>
        </authorList>
    </citation>
    <scope>NUCLEOTIDE SEQUENCE [LARGE SCALE GENOMIC DNA]</scope>
    <source>
        <strain evidence="6 7">CBS 72588</strain>
    </source>
</reference>
<feature type="region of interest" description="Disordered" evidence="4">
    <location>
        <begin position="490"/>
        <end position="513"/>
    </location>
</feature>
<name>A0A0D2DUC7_9EURO</name>
<dbReference type="CDD" id="cd12148">
    <property type="entry name" value="fungal_TF_MHR"/>
    <property type="match status" value="1"/>
</dbReference>
<dbReference type="RefSeq" id="XP_016259425.1">
    <property type="nucleotide sequence ID" value="XM_016410403.1"/>
</dbReference>
<comment type="subcellular location">
    <subcellularLocation>
        <location evidence="1">Nucleus</location>
    </subcellularLocation>
</comment>
<proteinExistence type="predicted"/>
<feature type="domain" description="Xylanolytic transcriptional activator regulatory" evidence="5">
    <location>
        <begin position="182"/>
        <end position="263"/>
    </location>
</feature>
<evidence type="ECO:0000259" key="5">
    <source>
        <dbReference type="SMART" id="SM00906"/>
    </source>
</evidence>
<gene>
    <name evidence="6" type="ORF">PV06_09003</name>
</gene>
<dbReference type="OrthoDB" id="435881at2759"/>
<dbReference type="GO" id="GO:0008270">
    <property type="term" value="F:zinc ion binding"/>
    <property type="evidence" value="ECO:0007669"/>
    <property type="project" value="InterPro"/>
</dbReference>
<dbReference type="HOGENOM" id="CLU_507167_0_0_1"/>
<dbReference type="SMART" id="SM00906">
    <property type="entry name" value="Fungal_trans"/>
    <property type="match status" value="1"/>
</dbReference>
<dbReference type="STRING" id="215243.A0A0D2DUC7"/>
<evidence type="ECO:0000313" key="7">
    <source>
        <dbReference type="Proteomes" id="UP000053342"/>
    </source>
</evidence>
<dbReference type="InterPro" id="IPR007219">
    <property type="entry name" value="XnlR_reg_dom"/>
</dbReference>
<dbReference type="PANTHER" id="PTHR31001">
    <property type="entry name" value="UNCHARACTERIZED TRANSCRIPTIONAL REGULATORY PROTEIN"/>
    <property type="match status" value="1"/>
</dbReference>
<accession>A0A0D2DUC7</accession>
<organism evidence="6 7">
    <name type="scientific">Exophiala oligosperma</name>
    <dbReference type="NCBI Taxonomy" id="215243"/>
    <lineage>
        <taxon>Eukaryota</taxon>
        <taxon>Fungi</taxon>
        <taxon>Dikarya</taxon>
        <taxon>Ascomycota</taxon>
        <taxon>Pezizomycotina</taxon>
        <taxon>Eurotiomycetes</taxon>
        <taxon>Chaetothyriomycetidae</taxon>
        <taxon>Chaetothyriales</taxon>
        <taxon>Herpotrichiellaceae</taxon>
        <taxon>Exophiala</taxon>
    </lineage>
</organism>
<evidence type="ECO:0000256" key="1">
    <source>
        <dbReference type="ARBA" id="ARBA00004123"/>
    </source>
</evidence>
<evidence type="ECO:0000313" key="6">
    <source>
        <dbReference type="EMBL" id="KIW39209.1"/>
    </source>
</evidence>
<evidence type="ECO:0000256" key="3">
    <source>
        <dbReference type="ARBA" id="ARBA00023242"/>
    </source>
</evidence>
<evidence type="ECO:0000256" key="4">
    <source>
        <dbReference type="SAM" id="MobiDB-lite"/>
    </source>
</evidence>
<dbReference type="AlphaFoldDB" id="A0A0D2DUC7"/>
<dbReference type="VEuPathDB" id="FungiDB:PV06_09003"/>
<keyword evidence="2" id="KW-0479">Metal-binding</keyword>